<dbReference type="AlphaFoldDB" id="A0A7X0HP04"/>
<protein>
    <submittedName>
        <fullName evidence="1">DNA-binding NarL/FixJ family response regulator</fullName>
    </submittedName>
</protein>
<dbReference type="GO" id="GO:0003677">
    <property type="term" value="F:DNA binding"/>
    <property type="evidence" value="ECO:0007669"/>
    <property type="project" value="UniProtKB-KW"/>
</dbReference>
<dbReference type="InterPro" id="IPR036388">
    <property type="entry name" value="WH-like_DNA-bd_sf"/>
</dbReference>
<accession>A0A7X0HP04</accession>
<dbReference type="Gene3D" id="1.10.10.10">
    <property type="entry name" value="Winged helix-like DNA-binding domain superfamily/Winged helix DNA-binding domain"/>
    <property type="match status" value="1"/>
</dbReference>
<evidence type="ECO:0000313" key="1">
    <source>
        <dbReference type="EMBL" id="MBB6439673.1"/>
    </source>
</evidence>
<reference evidence="1 2" key="1">
    <citation type="submission" date="2020-08" db="EMBL/GenBank/DDBJ databases">
        <title>Genomic Encyclopedia of Type Strains, Phase IV (KMG-IV): sequencing the most valuable type-strain genomes for metagenomic binning, comparative biology and taxonomic classification.</title>
        <authorList>
            <person name="Goeker M."/>
        </authorList>
    </citation>
    <scope>NUCLEOTIDE SEQUENCE [LARGE SCALE GENOMIC DNA]</scope>
    <source>
        <strain evidence="1 2">DSM 40141</strain>
    </source>
</reference>
<keyword evidence="1" id="KW-0238">DNA-binding</keyword>
<sequence>MATALPITLLTEPQRRVAAPLVYGMSNEAIAAQLHLSVSGVASQLKVVRKKVHRTGCSRAVLVHTLITARQVAPPACQRPAPDFTDIERTLLHALAEHSLSEEIGNTIEVSASDVRAEIDALLSKACADNAAHLVGLAHTWEILGDSSHAQPPATAGRAAR</sequence>
<comment type="caution">
    <text evidence="1">The sequence shown here is derived from an EMBL/GenBank/DDBJ whole genome shotgun (WGS) entry which is preliminary data.</text>
</comment>
<keyword evidence="2" id="KW-1185">Reference proteome</keyword>
<dbReference type="Proteomes" id="UP000540423">
    <property type="component" value="Unassembled WGS sequence"/>
</dbReference>
<evidence type="ECO:0000313" key="2">
    <source>
        <dbReference type="Proteomes" id="UP000540423"/>
    </source>
</evidence>
<organism evidence="1 2">
    <name type="scientific">Streptomyces candidus</name>
    <dbReference type="NCBI Taxonomy" id="67283"/>
    <lineage>
        <taxon>Bacteria</taxon>
        <taxon>Bacillati</taxon>
        <taxon>Actinomycetota</taxon>
        <taxon>Actinomycetes</taxon>
        <taxon>Kitasatosporales</taxon>
        <taxon>Streptomycetaceae</taxon>
        <taxon>Streptomyces</taxon>
    </lineage>
</organism>
<dbReference type="EMBL" id="JACHEM010000026">
    <property type="protein sequence ID" value="MBB6439673.1"/>
    <property type="molecule type" value="Genomic_DNA"/>
</dbReference>
<dbReference type="InterPro" id="IPR016032">
    <property type="entry name" value="Sig_transdc_resp-reg_C-effctor"/>
</dbReference>
<proteinExistence type="predicted"/>
<gene>
    <name evidence="1" type="ORF">HNQ79_006185</name>
</gene>
<dbReference type="RefSeq" id="WP_185036200.1">
    <property type="nucleotide sequence ID" value="NZ_BNBN01000022.1"/>
</dbReference>
<dbReference type="GO" id="GO:0006355">
    <property type="term" value="P:regulation of DNA-templated transcription"/>
    <property type="evidence" value="ECO:0007669"/>
    <property type="project" value="InterPro"/>
</dbReference>
<name>A0A7X0HP04_9ACTN</name>
<dbReference type="SUPFAM" id="SSF46894">
    <property type="entry name" value="C-terminal effector domain of the bipartite response regulators"/>
    <property type="match status" value="2"/>
</dbReference>